<protein>
    <submittedName>
        <fullName evidence="1">Uncharacterized protein</fullName>
    </submittedName>
</protein>
<reference evidence="1" key="1">
    <citation type="submission" date="2020-04" db="EMBL/GenBank/DDBJ databases">
        <authorList>
            <person name="Chiriac C."/>
            <person name="Salcher M."/>
            <person name="Ghai R."/>
            <person name="Kavagutti S V."/>
        </authorList>
    </citation>
    <scope>NUCLEOTIDE SEQUENCE</scope>
</reference>
<organism evidence="1">
    <name type="scientific">uncultured Caudovirales phage</name>
    <dbReference type="NCBI Taxonomy" id="2100421"/>
    <lineage>
        <taxon>Viruses</taxon>
        <taxon>Duplodnaviria</taxon>
        <taxon>Heunggongvirae</taxon>
        <taxon>Uroviricota</taxon>
        <taxon>Caudoviricetes</taxon>
        <taxon>Peduoviridae</taxon>
        <taxon>Maltschvirus</taxon>
        <taxon>Maltschvirus maltsch</taxon>
    </lineage>
</organism>
<name>A0A6J5KLV8_9CAUD</name>
<gene>
    <name evidence="1" type="ORF">UFOVP29_377</name>
</gene>
<proteinExistence type="predicted"/>
<sequence length="65" mass="7475">MQQNNEVNTMVTMIREILSMVNIMGLAATGTTNHDLMGYFHSEYKNNARAAYDYFKSTGQFDFKN</sequence>
<accession>A0A6J5KLV8</accession>
<dbReference type="EMBL" id="LR796167">
    <property type="protein sequence ID" value="CAB4123218.1"/>
    <property type="molecule type" value="Genomic_DNA"/>
</dbReference>
<evidence type="ECO:0000313" key="1">
    <source>
        <dbReference type="EMBL" id="CAB4123218.1"/>
    </source>
</evidence>